<gene>
    <name evidence="1" type="ORF">I6G66_06195</name>
</gene>
<evidence type="ECO:0000313" key="2">
    <source>
        <dbReference type="Proteomes" id="UP000594778"/>
    </source>
</evidence>
<proteinExistence type="predicted"/>
<protein>
    <submittedName>
        <fullName evidence="1">Uncharacterized protein</fullName>
    </submittedName>
</protein>
<evidence type="ECO:0000313" key="1">
    <source>
        <dbReference type="EMBL" id="QPS09611.1"/>
    </source>
</evidence>
<organism evidence="1 2">
    <name type="scientific">Delftia acidovorans</name>
    <name type="common">Pseudomonas acidovorans</name>
    <name type="synonym">Comamonas acidovorans</name>
    <dbReference type="NCBI Taxonomy" id="80866"/>
    <lineage>
        <taxon>Bacteria</taxon>
        <taxon>Pseudomonadati</taxon>
        <taxon>Pseudomonadota</taxon>
        <taxon>Betaproteobacteria</taxon>
        <taxon>Burkholderiales</taxon>
        <taxon>Comamonadaceae</taxon>
        <taxon>Delftia</taxon>
    </lineage>
</organism>
<accession>A0A7T2VZW7</accession>
<reference evidence="1 2" key="1">
    <citation type="submission" date="2020-12" db="EMBL/GenBank/DDBJ databases">
        <title>FDA dAtabase for Regulatory Grade micrObial Sequences (FDA-ARGOS): Supporting development and validation of Infectious Disease Dx tests.</title>
        <authorList>
            <person name="Sproer C."/>
            <person name="Gronow S."/>
            <person name="Severitt S."/>
            <person name="Schroder I."/>
            <person name="Tallon L."/>
            <person name="Sadzewicz L."/>
            <person name="Zhao X."/>
            <person name="Boylan J."/>
            <person name="Ott S."/>
            <person name="Bowen H."/>
            <person name="Vavikolanu K."/>
            <person name="Mehta A."/>
            <person name="Aluvathingal J."/>
            <person name="Nadendla S."/>
            <person name="Lowell S."/>
            <person name="Myers T."/>
            <person name="Yan Y."/>
            <person name="Sichtig H."/>
        </authorList>
    </citation>
    <scope>NUCLEOTIDE SEQUENCE [LARGE SCALE GENOMIC DNA]</scope>
    <source>
        <strain evidence="1 2">FDAARGOS_909</strain>
    </source>
</reference>
<dbReference type="RefSeq" id="WP_197956468.1">
    <property type="nucleotide sequence ID" value="NZ_CP065668.1"/>
</dbReference>
<dbReference type="AlphaFoldDB" id="A0A7T2VZW7"/>
<sequence length="257" mass="30145">MINRNPNNTISQKELRFLKEQAEVRRLDFEGYAKHDIEMYLQYQRRNCFGLDPSMRIYRIFQKIYYTSDVENGRLTLPRADAVLWGSRLENPLADVSDIDPLTGQDIDYGNLTRNFHALCWTSRPEATQDDWDNFSHGSEAIRIGTTIGKLLDRVMNRHDPSYMNRSWIIDADYRSKSHIEAMKSVNEVKRRMESTGAQFALSAATIETFFRDENEVRFIFDNGIYPQESSQVSEKFISIPFDWNGFVDSIEHPQYR</sequence>
<name>A0A7T2VZW7_DELAC</name>
<dbReference type="EMBL" id="CP065668">
    <property type="protein sequence ID" value="QPS09611.1"/>
    <property type="molecule type" value="Genomic_DNA"/>
</dbReference>
<dbReference type="Proteomes" id="UP000594778">
    <property type="component" value="Chromosome"/>
</dbReference>